<name>A0A9D1WSC2_9FIRM</name>
<gene>
    <name evidence="1" type="ORF">H9736_06785</name>
</gene>
<dbReference type="EMBL" id="DXES01000149">
    <property type="protein sequence ID" value="HIX65941.1"/>
    <property type="molecule type" value="Genomic_DNA"/>
</dbReference>
<dbReference type="Gene3D" id="2.30.110.10">
    <property type="entry name" value="Electron Transport, Fmn-binding Protein, Chain A"/>
    <property type="match status" value="1"/>
</dbReference>
<proteinExistence type="predicted"/>
<dbReference type="InterPro" id="IPR012349">
    <property type="entry name" value="Split_barrel_FMN-bd"/>
</dbReference>
<dbReference type="Pfam" id="PF12900">
    <property type="entry name" value="Pyridox_ox_2"/>
    <property type="match status" value="1"/>
</dbReference>
<sequence length="157" mass="17129">MQQRMKTHPLDPQRTEALLRQSPVASLATLNRDGTPYVTPVHFVWDGRAAYFHGLPAGQKLENLRANPAVSLMAYRMDRLLLDEAGRPCETNTQYESVILAGQASVVEDPGEKAAALALIVQKYTPQLAGRPLPEGMVAGTAVVKIQPQSLTGKYYG</sequence>
<dbReference type="PANTHER" id="PTHR34071">
    <property type="entry name" value="5-NITROIMIDAZOLE ANTIBIOTICS RESISTANCE PROTEIN, NIMA-FAMILY-RELATED PROTEIN-RELATED"/>
    <property type="match status" value="1"/>
</dbReference>
<dbReference type="AlphaFoldDB" id="A0A9D1WSC2"/>
<dbReference type="SUPFAM" id="SSF50475">
    <property type="entry name" value="FMN-binding split barrel"/>
    <property type="match status" value="1"/>
</dbReference>
<accession>A0A9D1WSC2</accession>
<evidence type="ECO:0000313" key="2">
    <source>
        <dbReference type="Proteomes" id="UP000886800"/>
    </source>
</evidence>
<organism evidence="1 2">
    <name type="scientific">Candidatus Anaerotruncus excrementipullorum</name>
    <dbReference type="NCBI Taxonomy" id="2838465"/>
    <lineage>
        <taxon>Bacteria</taxon>
        <taxon>Bacillati</taxon>
        <taxon>Bacillota</taxon>
        <taxon>Clostridia</taxon>
        <taxon>Eubacteriales</taxon>
        <taxon>Oscillospiraceae</taxon>
        <taxon>Anaerotruncus</taxon>
    </lineage>
</organism>
<reference evidence="1" key="2">
    <citation type="submission" date="2021-04" db="EMBL/GenBank/DDBJ databases">
        <authorList>
            <person name="Gilroy R."/>
        </authorList>
    </citation>
    <scope>NUCLEOTIDE SEQUENCE</scope>
    <source>
        <strain evidence="1">CHK188-5543</strain>
    </source>
</reference>
<dbReference type="Proteomes" id="UP000886800">
    <property type="component" value="Unassembled WGS sequence"/>
</dbReference>
<dbReference type="InterPro" id="IPR024747">
    <property type="entry name" value="Pyridox_Oxase-rel"/>
</dbReference>
<dbReference type="PANTHER" id="PTHR34071:SF2">
    <property type="entry name" value="FLAVIN-NUCLEOTIDE-BINDING PROTEIN"/>
    <property type="match status" value="1"/>
</dbReference>
<comment type="caution">
    <text evidence="1">The sequence shown here is derived from an EMBL/GenBank/DDBJ whole genome shotgun (WGS) entry which is preliminary data.</text>
</comment>
<protein>
    <submittedName>
        <fullName evidence="1">Pyridoxamine 5'-phosphate oxidase family protein</fullName>
    </submittedName>
</protein>
<reference evidence="1" key="1">
    <citation type="journal article" date="2021" name="PeerJ">
        <title>Extensive microbial diversity within the chicken gut microbiome revealed by metagenomics and culture.</title>
        <authorList>
            <person name="Gilroy R."/>
            <person name="Ravi A."/>
            <person name="Getino M."/>
            <person name="Pursley I."/>
            <person name="Horton D.L."/>
            <person name="Alikhan N.F."/>
            <person name="Baker D."/>
            <person name="Gharbi K."/>
            <person name="Hall N."/>
            <person name="Watson M."/>
            <person name="Adriaenssens E.M."/>
            <person name="Foster-Nyarko E."/>
            <person name="Jarju S."/>
            <person name="Secka A."/>
            <person name="Antonio M."/>
            <person name="Oren A."/>
            <person name="Chaudhuri R.R."/>
            <person name="La Ragione R."/>
            <person name="Hildebrand F."/>
            <person name="Pallen M.J."/>
        </authorList>
    </citation>
    <scope>NUCLEOTIDE SEQUENCE</scope>
    <source>
        <strain evidence="1">CHK188-5543</strain>
    </source>
</reference>
<evidence type="ECO:0000313" key="1">
    <source>
        <dbReference type="EMBL" id="HIX65941.1"/>
    </source>
</evidence>